<feature type="transmembrane region" description="Helical" evidence="1">
    <location>
        <begin position="6"/>
        <end position="31"/>
    </location>
</feature>
<evidence type="ECO:0000313" key="3">
    <source>
        <dbReference type="Proteomes" id="UP000244729"/>
    </source>
</evidence>
<dbReference type="KEGG" id="agm:DCE93_00290"/>
<keyword evidence="1" id="KW-0812">Transmembrane</keyword>
<protein>
    <submittedName>
        <fullName evidence="2">Uncharacterized protein</fullName>
    </submittedName>
</protein>
<reference evidence="2 3" key="1">
    <citation type="submission" date="2018-04" db="EMBL/GenBank/DDBJ databases">
        <authorList>
            <person name="Li J."/>
        </authorList>
    </citation>
    <scope>NUCLEOTIDE SEQUENCE [LARGE SCALE GENOMIC DNA]</scope>
    <source>
        <strain evidence="3">30A</strain>
    </source>
</reference>
<keyword evidence="1" id="KW-0472">Membrane</keyword>
<accession>A0A2S0WSI2</accession>
<gene>
    <name evidence="2" type="ORF">DCE93_00290</name>
</gene>
<proteinExistence type="predicted"/>
<evidence type="ECO:0000313" key="2">
    <source>
        <dbReference type="EMBL" id="AWB94305.1"/>
    </source>
</evidence>
<name>A0A2S0WSI2_9MICO</name>
<evidence type="ECO:0000256" key="1">
    <source>
        <dbReference type="SAM" id="Phobius"/>
    </source>
</evidence>
<organism evidence="2 3">
    <name type="scientific">Agromyces badenianii</name>
    <dbReference type="NCBI Taxonomy" id="2080742"/>
    <lineage>
        <taxon>Bacteria</taxon>
        <taxon>Bacillati</taxon>
        <taxon>Actinomycetota</taxon>
        <taxon>Actinomycetes</taxon>
        <taxon>Micrococcales</taxon>
        <taxon>Microbacteriaceae</taxon>
        <taxon>Agromyces</taxon>
    </lineage>
</organism>
<keyword evidence="1" id="KW-1133">Transmembrane helix</keyword>
<keyword evidence="3" id="KW-1185">Reference proteome</keyword>
<sequence length="63" mass="6509">MFSLFSVIYIVVALAAVVALAWLVIAAIRALNAYTDGQRARTALLLAEAAADDLIAPGHTPAG</sequence>
<dbReference type="AlphaFoldDB" id="A0A2S0WSI2"/>
<dbReference type="EMBL" id="CP028913">
    <property type="protein sequence ID" value="AWB94305.1"/>
    <property type="molecule type" value="Genomic_DNA"/>
</dbReference>
<dbReference type="Proteomes" id="UP000244729">
    <property type="component" value="Chromosome"/>
</dbReference>